<evidence type="ECO:0000313" key="1">
    <source>
        <dbReference type="EMBL" id="KII73364.1"/>
    </source>
</evidence>
<proteinExistence type="predicted"/>
<dbReference type="Proteomes" id="UP000031668">
    <property type="component" value="Unassembled WGS sequence"/>
</dbReference>
<protein>
    <submittedName>
        <fullName evidence="1">Uncharacterized protein</fullName>
    </submittedName>
</protein>
<evidence type="ECO:0000313" key="2">
    <source>
        <dbReference type="Proteomes" id="UP000031668"/>
    </source>
</evidence>
<gene>
    <name evidence="1" type="ORF">RF11_02352</name>
</gene>
<keyword evidence="2" id="KW-1185">Reference proteome</keyword>
<comment type="caution">
    <text evidence="1">The sequence shown here is derived from an EMBL/GenBank/DDBJ whole genome shotgun (WGS) entry which is preliminary data.</text>
</comment>
<organism evidence="1 2">
    <name type="scientific">Thelohanellus kitauei</name>
    <name type="common">Myxosporean</name>
    <dbReference type="NCBI Taxonomy" id="669202"/>
    <lineage>
        <taxon>Eukaryota</taxon>
        <taxon>Metazoa</taxon>
        <taxon>Cnidaria</taxon>
        <taxon>Myxozoa</taxon>
        <taxon>Myxosporea</taxon>
        <taxon>Bivalvulida</taxon>
        <taxon>Platysporina</taxon>
        <taxon>Myxobolidae</taxon>
        <taxon>Thelohanellus</taxon>
    </lineage>
</organism>
<accession>A0A0C2J6E1</accession>
<dbReference type="EMBL" id="JWZT01000877">
    <property type="protein sequence ID" value="KII73364.1"/>
    <property type="molecule type" value="Genomic_DNA"/>
</dbReference>
<reference evidence="1 2" key="1">
    <citation type="journal article" date="2014" name="Genome Biol. Evol.">
        <title>The genome of the myxosporean Thelohanellus kitauei shows adaptations to nutrient acquisition within its fish host.</title>
        <authorList>
            <person name="Yang Y."/>
            <person name="Xiong J."/>
            <person name="Zhou Z."/>
            <person name="Huo F."/>
            <person name="Miao W."/>
            <person name="Ran C."/>
            <person name="Liu Y."/>
            <person name="Zhang J."/>
            <person name="Feng J."/>
            <person name="Wang M."/>
            <person name="Wang M."/>
            <person name="Wang L."/>
            <person name="Yao B."/>
        </authorList>
    </citation>
    <scope>NUCLEOTIDE SEQUENCE [LARGE SCALE GENOMIC DNA]</scope>
    <source>
        <strain evidence="1">Wuqing</strain>
    </source>
</reference>
<sequence>MVTEGKNSKKVAVTAAKTKALGQKRFLALSIMRLLLEDWKDDEGDLRVVLEHLITFEFVPIDAVSKAIAKFVNMYTLALVEDYDHLQFSDKIGIPLIYNFYMVPKYFQPFSAADLF</sequence>
<name>A0A0C2J6E1_THEKT</name>
<dbReference type="AlphaFoldDB" id="A0A0C2J6E1"/>